<reference evidence="5 6" key="1">
    <citation type="submission" date="2017-07" db="EMBL/GenBank/DDBJ databases">
        <title>blaIMP-27 on transferable plasmids in Proteus mirabilis and Providencia rettgeri.</title>
        <authorList>
            <person name="Potter R."/>
        </authorList>
    </citation>
    <scope>NUCLEOTIDE SEQUENCE [LARGE SCALE GENOMIC DNA]</scope>
    <source>
        <strain evidence="5 6">PR1</strain>
    </source>
</reference>
<dbReference type="Proteomes" id="UP000216001">
    <property type="component" value="Unassembled WGS sequence"/>
</dbReference>
<evidence type="ECO:0000313" key="6">
    <source>
        <dbReference type="Proteomes" id="UP000216001"/>
    </source>
</evidence>
<reference evidence="3" key="2">
    <citation type="submission" date="2020-05" db="EMBL/GenBank/DDBJ databases">
        <authorList>
            <person name="Delgado-Blas J."/>
        </authorList>
    </citation>
    <scope>NUCLEOTIDE SEQUENCE</scope>
    <source>
        <strain evidence="3">BB1453</strain>
    </source>
</reference>
<evidence type="ECO:0000313" key="3">
    <source>
        <dbReference type="EMBL" id="CAB5712206.1"/>
    </source>
</evidence>
<dbReference type="Proteomes" id="UP001159001">
    <property type="component" value="Unassembled WGS sequence"/>
</dbReference>
<feature type="domain" description="Fimbrial-type adhesion" evidence="2">
    <location>
        <begin position="200"/>
        <end position="350"/>
    </location>
</feature>
<dbReference type="GO" id="GO:0007155">
    <property type="term" value="P:cell adhesion"/>
    <property type="evidence" value="ECO:0007669"/>
    <property type="project" value="InterPro"/>
</dbReference>
<evidence type="ECO:0000313" key="5">
    <source>
        <dbReference type="EMBL" id="OZS75396.1"/>
    </source>
</evidence>
<dbReference type="InterPro" id="IPR036937">
    <property type="entry name" value="Adhesion_dom_fimbrial_sf"/>
</dbReference>
<dbReference type="SUPFAM" id="SSF49401">
    <property type="entry name" value="Bacterial adhesins"/>
    <property type="match status" value="1"/>
</dbReference>
<dbReference type="InterPro" id="IPR000259">
    <property type="entry name" value="Adhesion_dom_fimbrial"/>
</dbReference>
<dbReference type="EMBL" id="NOWC01000005">
    <property type="protein sequence ID" value="OZS75396.1"/>
    <property type="molecule type" value="Genomic_DNA"/>
</dbReference>
<dbReference type="Pfam" id="PF00419">
    <property type="entry name" value="Fimbrial"/>
    <property type="match status" value="1"/>
</dbReference>
<organism evidence="5 6">
    <name type="scientific">Providencia rettgeri</name>
    <dbReference type="NCBI Taxonomy" id="587"/>
    <lineage>
        <taxon>Bacteria</taxon>
        <taxon>Pseudomonadati</taxon>
        <taxon>Pseudomonadota</taxon>
        <taxon>Gammaproteobacteria</taxon>
        <taxon>Enterobacterales</taxon>
        <taxon>Morganellaceae</taxon>
        <taxon>Providencia</taxon>
    </lineage>
</organism>
<dbReference type="EMBL" id="CAHPSF010000013">
    <property type="protein sequence ID" value="CAB5712206.1"/>
    <property type="molecule type" value="Genomic_DNA"/>
</dbReference>
<name>A0A2A5Q5Y6_PRORE</name>
<gene>
    <name evidence="5" type="ORF">CHI95_05770</name>
    <name evidence="3" type="ORF">GHA_03703</name>
    <name evidence="4" type="ORF">OGX73_15960</name>
</gene>
<dbReference type="GO" id="GO:0009289">
    <property type="term" value="C:pilus"/>
    <property type="evidence" value="ECO:0007669"/>
    <property type="project" value="InterPro"/>
</dbReference>
<evidence type="ECO:0000256" key="1">
    <source>
        <dbReference type="SAM" id="SignalP"/>
    </source>
</evidence>
<sequence length="350" mass="38193">MKQCSTTFFFIAFLFQSGQAFGIPEYTYNTNSMTNIEITGPADQIPFGEIIKNSGSRRGISICNSNSINYTLGRIEYQPIAHWNGQSYQASPSHPMIYLFETGISGFSFSPIGGFNESFVPLPVKNTVVWEGSLSNNSRIASPIKVTIGVFIYKGPDRIIGSVVIPSQKMYRYACYDDVGNLQEIVNVQYNPITVNATVSSCAPTNKIVSVEMEKIPASIIEKADASENISLKRQSFSLQCDPNINVYVSIVDLSDTTNKTTVSTLTADSSASGVGYAVIGLSGQRLQFGPDGSAPNIPGQQKYYIQRSGTAEKNNPISFSLGFGYVRKPEEEFKTGTANAMIGLTYSYQ</sequence>
<proteinExistence type="predicted"/>
<comment type="caution">
    <text evidence="5">The sequence shown here is derived from an EMBL/GenBank/DDBJ whole genome shotgun (WGS) entry which is preliminary data.</text>
</comment>
<dbReference type="EMBL" id="JAOWIN010000012">
    <property type="protein sequence ID" value="MDI9094119.1"/>
    <property type="molecule type" value="Genomic_DNA"/>
</dbReference>
<keyword evidence="1" id="KW-0732">Signal</keyword>
<dbReference type="RefSeq" id="WP_094961051.1">
    <property type="nucleotide sequence ID" value="NZ_ABDWLN020000010.1"/>
</dbReference>
<evidence type="ECO:0000259" key="2">
    <source>
        <dbReference type="Pfam" id="PF00419"/>
    </source>
</evidence>
<evidence type="ECO:0000313" key="4">
    <source>
        <dbReference type="EMBL" id="MDI9094119.1"/>
    </source>
</evidence>
<feature type="chain" id="PRO_5011920004" evidence="1">
    <location>
        <begin position="23"/>
        <end position="350"/>
    </location>
</feature>
<dbReference type="Proteomes" id="UP000834611">
    <property type="component" value="Unassembled WGS sequence"/>
</dbReference>
<dbReference type="InterPro" id="IPR008966">
    <property type="entry name" value="Adhesion_dom_sf"/>
</dbReference>
<accession>A0A2A5Q5Y6</accession>
<dbReference type="Gene3D" id="2.60.40.1090">
    <property type="entry name" value="Fimbrial-type adhesion domain"/>
    <property type="match status" value="1"/>
</dbReference>
<feature type="signal peptide" evidence="1">
    <location>
        <begin position="1"/>
        <end position="22"/>
    </location>
</feature>
<dbReference type="GeneID" id="92276119"/>
<protein>
    <submittedName>
        <fullName evidence="3">F17f-G fimbrial adhesin</fullName>
    </submittedName>
    <submittedName>
        <fullName evidence="4 5">Fimbrial protein</fullName>
    </submittedName>
</protein>
<reference evidence="4" key="3">
    <citation type="submission" date="2022-10" db="EMBL/GenBank/DDBJ databases">
        <title>Bacterial isolates recovered from the One Health project in Brazil.</title>
        <authorList>
            <person name="Valiatti T.B."/>
            <person name="Santos F."/>
            <person name="Cayo R."/>
            <person name="Gales A.C."/>
        </authorList>
    </citation>
    <scope>NUCLEOTIDE SEQUENCE</scope>
    <source>
        <strain evidence="4">PVR188</strain>
    </source>
</reference>
<dbReference type="AlphaFoldDB" id="A0A2A5Q5Y6"/>